<protein>
    <submittedName>
        <fullName evidence="2">Uncharacterized protein</fullName>
    </submittedName>
</protein>
<dbReference type="EMBL" id="JBHTEY010000004">
    <property type="protein sequence ID" value="MFC7615568.1"/>
    <property type="molecule type" value="Genomic_DNA"/>
</dbReference>
<evidence type="ECO:0000256" key="1">
    <source>
        <dbReference type="SAM" id="MobiDB-lite"/>
    </source>
</evidence>
<proteinExistence type="predicted"/>
<evidence type="ECO:0000313" key="2">
    <source>
        <dbReference type="EMBL" id="MFC7615568.1"/>
    </source>
</evidence>
<organism evidence="2 3">
    <name type="scientific">Actinokineospora soli</name>
    <dbReference type="NCBI Taxonomy" id="1048753"/>
    <lineage>
        <taxon>Bacteria</taxon>
        <taxon>Bacillati</taxon>
        <taxon>Actinomycetota</taxon>
        <taxon>Actinomycetes</taxon>
        <taxon>Pseudonocardiales</taxon>
        <taxon>Pseudonocardiaceae</taxon>
        <taxon>Actinokineospora</taxon>
    </lineage>
</organism>
<reference evidence="3" key="1">
    <citation type="journal article" date="2019" name="Int. J. Syst. Evol. Microbiol.">
        <title>The Global Catalogue of Microorganisms (GCM) 10K type strain sequencing project: providing services to taxonomists for standard genome sequencing and annotation.</title>
        <authorList>
            <consortium name="The Broad Institute Genomics Platform"/>
            <consortium name="The Broad Institute Genome Sequencing Center for Infectious Disease"/>
            <person name="Wu L."/>
            <person name="Ma J."/>
        </authorList>
    </citation>
    <scope>NUCLEOTIDE SEQUENCE [LARGE SCALE GENOMIC DNA]</scope>
    <source>
        <strain evidence="3">JCM 17695</strain>
    </source>
</reference>
<dbReference type="Proteomes" id="UP001596512">
    <property type="component" value="Unassembled WGS sequence"/>
</dbReference>
<feature type="compositionally biased region" description="Basic residues" evidence="1">
    <location>
        <begin position="35"/>
        <end position="52"/>
    </location>
</feature>
<accession>A0ABW2TS09</accession>
<keyword evidence="3" id="KW-1185">Reference proteome</keyword>
<feature type="compositionally biased region" description="Basic and acidic residues" evidence="1">
    <location>
        <begin position="1"/>
        <end position="20"/>
    </location>
</feature>
<feature type="region of interest" description="Disordered" evidence="1">
    <location>
        <begin position="77"/>
        <end position="197"/>
    </location>
</feature>
<feature type="compositionally biased region" description="Polar residues" evidence="1">
    <location>
        <begin position="130"/>
        <end position="139"/>
    </location>
</feature>
<comment type="caution">
    <text evidence="2">The sequence shown here is derived from an EMBL/GenBank/DDBJ whole genome shotgun (WGS) entry which is preliminary data.</text>
</comment>
<name>A0ABW2TS09_9PSEU</name>
<evidence type="ECO:0000313" key="3">
    <source>
        <dbReference type="Proteomes" id="UP001596512"/>
    </source>
</evidence>
<feature type="compositionally biased region" description="Basic and acidic residues" evidence="1">
    <location>
        <begin position="109"/>
        <end position="120"/>
    </location>
</feature>
<feature type="region of interest" description="Disordered" evidence="1">
    <location>
        <begin position="1"/>
        <end position="52"/>
    </location>
</feature>
<feature type="compositionally biased region" description="Low complexity" evidence="1">
    <location>
        <begin position="151"/>
        <end position="166"/>
    </location>
</feature>
<feature type="compositionally biased region" description="Gly residues" evidence="1">
    <location>
        <begin position="21"/>
        <end position="32"/>
    </location>
</feature>
<sequence length="197" mass="20944">MLDGEHVVGESEHGGGDRVGGRGVGGQGGGEPGAQHRRVRDHQGGHARHQRRVLRLVRDLDTAGQRVVEDLDGAVVEVGGGGEGEDAAGEGVLPRPERVAARAPQPEPRAVEPDLPHDAPRGACAGLRSKASSRWTNPPRSVARWRTSWNRGVPSASVASRSPAGSWWRTPGSRWSGKRPGSLRGRGEQQHVRPPRG</sequence>
<gene>
    <name evidence="2" type="ORF">ACFQV2_20740</name>
</gene>